<dbReference type="PROSITE" id="PS00356">
    <property type="entry name" value="HTH_LACI_1"/>
    <property type="match status" value="1"/>
</dbReference>
<dbReference type="AlphaFoldDB" id="A0A7V8HP89"/>
<keyword evidence="2" id="KW-0238">DNA-binding</keyword>
<protein>
    <submittedName>
        <fullName evidence="5">PurR family transcriptional regulator</fullName>
    </submittedName>
</protein>
<dbReference type="Pfam" id="PF00356">
    <property type="entry name" value="LacI"/>
    <property type="match status" value="1"/>
</dbReference>
<dbReference type="EMBL" id="JGZJ01000010">
    <property type="protein sequence ID" value="KFI80859.1"/>
    <property type="molecule type" value="Genomic_DNA"/>
</dbReference>
<evidence type="ECO:0000256" key="2">
    <source>
        <dbReference type="ARBA" id="ARBA00023125"/>
    </source>
</evidence>
<evidence type="ECO:0000256" key="3">
    <source>
        <dbReference type="ARBA" id="ARBA00023163"/>
    </source>
</evidence>
<proteinExistence type="predicted"/>
<comment type="caution">
    <text evidence="5">The sequence shown here is derived from an EMBL/GenBank/DDBJ whole genome shotgun (WGS) entry which is preliminary data.</text>
</comment>
<dbReference type="CDD" id="cd06267">
    <property type="entry name" value="PBP1_LacI_sugar_binding-like"/>
    <property type="match status" value="1"/>
</dbReference>
<dbReference type="SUPFAM" id="SSF47413">
    <property type="entry name" value="lambda repressor-like DNA-binding domains"/>
    <property type="match status" value="1"/>
</dbReference>
<dbReference type="PANTHER" id="PTHR30146">
    <property type="entry name" value="LACI-RELATED TRANSCRIPTIONAL REPRESSOR"/>
    <property type="match status" value="1"/>
</dbReference>
<dbReference type="Proteomes" id="UP000029109">
    <property type="component" value="Unassembled WGS sequence"/>
</dbReference>
<dbReference type="InterPro" id="IPR046335">
    <property type="entry name" value="LacI/GalR-like_sensor"/>
</dbReference>
<dbReference type="InterPro" id="IPR000843">
    <property type="entry name" value="HTH_LacI"/>
</dbReference>
<dbReference type="InterPro" id="IPR028082">
    <property type="entry name" value="Peripla_BP_I"/>
</dbReference>
<dbReference type="PROSITE" id="PS50932">
    <property type="entry name" value="HTH_LACI_2"/>
    <property type="match status" value="1"/>
</dbReference>
<keyword evidence="3" id="KW-0804">Transcription</keyword>
<evidence type="ECO:0000313" key="5">
    <source>
        <dbReference type="EMBL" id="KFI80859.1"/>
    </source>
</evidence>
<keyword evidence="1" id="KW-0805">Transcription regulation</keyword>
<dbReference type="GO" id="GO:0003700">
    <property type="term" value="F:DNA-binding transcription factor activity"/>
    <property type="evidence" value="ECO:0007669"/>
    <property type="project" value="TreeGrafter"/>
</dbReference>
<dbReference type="CDD" id="cd01392">
    <property type="entry name" value="HTH_LacI"/>
    <property type="match status" value="1"/>
</dbReference>
<evidence type="ECO:0000256" key="1">
    <source>
        <dbReference type="ARBA" id="ARBA00023015"/>
    </source>
</evidence>
<dbReference type="PANTHER" id="PTHR30146:SF109">
    <property type="entry name" value="HTH-TYPE TRANSCRIPTIONAL REGULATOR GALS"/>
    <property type="match status" value="1"/>
</dbReference>
<sequence length="367" mass="40163">MLESDGRSGRAVRTCPRYDERGAVAKRVTITDVARETGVSIKTVSNVLNNTGSMRPETRQRVQDAIERLGYRVNVSARAMKTGGTKLIGLAITDFCQPFMPYLADSIVAAARSRGYAVITDTYNSAGGLAQAIPETKKLAADGWIFFMGSPIVDRTILHQPYPLVIVGDYDTQGLADWVTMPNVEAVRTAVGSLLDSGCRRIALIGGTAENACPDADREPLPETTSTMRTRGYVLAHEERGLQVDWRLVRNADWVQSGGRDAVAGLLDDPDAPRPDAVMCLNDALAIGVIHELQRRGVRVPQDMQVIGFDNVPDAEYCMPGLTTIDPHVDDYARHAVDMLIARIEGTTEPARKYVTSFDLVRRDSTR</sequence>
<evidence type="ECO:0000259" key="4">
    <source>
        <dbReference type="PROSITE" id="PS50932"/>
    </source>
</evidence>
<reference evidence="5 6" key="1">
    <citation type="submission" date="2014-03" db="EMBL/GenBank/DDBJ databases">
        <title>Genomics of Bifidobacteria.</title>
        <authorList>
            <person name="Ventura M."/>
            <person name="Milani C."/>
            <person name="Lugli G.A."/>
        </authorList>
    </citation>
    <scope>NUCLEOTIDE SEQUENCE [LARGE SCALE GENOMIC DNA]</scope>
    <source>
        <strain evidence="5 6">LMG 21816</strain>
    </source>
</reference>
<dbReference type="InterPro" id="IPR010982">
    <property type="entry name" value="Lambda_DNA-bd_dom_sf"/>
</dbReference>
<dbReference type="Gene3D" id="1.10.260.40">
    <property type="entry name" value="lambda repressor-like DNA-binding domains"/>
    <property type="match status" value="1"/>
</dbReference>
<evidence type="ECO:0000313" key="6">
    <source>
        <dbReference type="Proteomes" id="UP000029109"/>
    </source>
</evidence>
<dbReference type="Pfam" id="PF13377">
    <property type="entry name" value="Peripla_BP_3"/>
    <property type="match status" value="1"/>
</dbReference>
<dbReference type="SUPFAM" id="SSF53822">
    <property type="entry name" value="Periplasmic binding protein-like I"/>
    <property type="match status" value="1"/>
</dbReference>
<accession>A0A7V8HP89</accession>
<gene>
    <name evidence="5" type="ORF">BPULL_0392</name>
</gene>
<feature type="domain" description="HTH lacI-type" evidence="4">
    <location>
        <begin position="28"/>
        <end position="82"/>
    </location>
</feature>
<name>A0A7V8HP89_9BIFI</name>
<dbReference type="SMART" id="SM00354">
    <property type="entry name" value="HTH_LACI"/>
    <property type="match status" value="1"/>
</dbReference>
<dbReference type="GO" id="GO:0000976">
    <property type="term" value="F:transcription cis-regulatory region binding"/>
    <property type="evidence" value="ECO:0007669"/>
    <property type="project" value="TreeGrafter"/>
</dbReference>
<organism evidence="5 6">
    <name type="scientific">Bifidobacterium pullorum</name>
    <dbReference type="NCBI Taxonomy" id="78448"/>
    <lineage>
        <taxon>Bacteria</taxon>
        <taxon>Bacillati</taxon>
        <taxon>Actinomycetota</taxon>
        <taxon>Actinomycetes</taxon>
        <taxon>Bifidobacteriales</taxon>
        <taxon>Bifidobacteriaceae</taxon>
        <taxon>Bifidobacterium</taxon>
    </lineage>
</organism>
<dbReference type="Gene3D" id="3.40.50.2300">
    <property type="match status" value="2"/>
</dbReference>